<dbReference type="InterPro" id="IPR013783">
    <property type="entry name" value="Ig-like_fold"/>
</dbReference>
<keyword evidence="2" id="KW-0134">Cell wall</keyword>
<dbReference type="EMBL" id="FR687253">
    <property type="protein sequence ID" value="CBW84764.1"/>
    <property type="molecule type" value="Genomic_DNA"/>
</dbReference>
<keyword evidence="8" id="KW-0472">Membrane</keyword>
<evidence type="ECO:0000256" key="6">
    <source>
        <dbReference type="ARBA" id="ARBA00023088"/>
    </source>
</evidence>
<feature type="transmembrane region" description="Helical" evidence="8">
    <location>
        <begin position="511"/>
        <end position="528"/>
    </location>
</feature>
<evidence type="ECO:0000256" key="5">
    <source>
        <dbReference type="ARBA" id="ARBA00022737"/>
    </source>
</evidence>
<evidence type="ECO:0000256" key="2">
    <source>
        <dbReference type="ARBA" id="ARBA00022512"/>
    </source>
</evidence>
<dbReference type="KEGG" id="liv:LIV_0287"/>
<evidence type="ECO:0000256" key="9">
    <source>
        <dbReference type="SAM" id="SignalP"/>
    </source>
</evidence>
<feature type="compositionally biased region" description="Low complexity" evidence="7">
    <location>
        <begin position="455"/>
        <end position="464"/>
    </location>
</feature>
<feature type="region of interest" description="Disordered" evidence="7">
    <location>
        <begin position="434"/>
        <end position="472"/>
    </location>
</feature>
<evidence type="ECO:0000256" key="4">
    <source>
        <dbReference type="ARBA" id="ARBA00022729"/>
    </source>
</evidence>
<keyword evidence="3" id="KW-0964">Secreted</keyword>
<dbReference type="AlphaFoldDB" id="G2ZAL0"/>
<reference evidence="11 12" key="1">
    <citation type="journal article" date="2011" name="J. Bacteriol.">
        <title>Complete genome sequence of the animal pathogen Listeria ivanovii, which provides insights into host specificities and evolution of the genus Listeria.</title>
        <authorList>
            <person name="Buchrieser C."/>
            <person name="Rusniok C."/>
            <person name="Garrido P."/>
            <person name="Hain T."/>
            <person name="Scortti M."/>
            <person name="Lampidis R."/>
            <person name="Karst U."/>
            <person name="Chakraborty T."/>
            <person name="Cossart P."/>
            <person name="Kreft J."/>
            <person name="Vazquez-Boland J.A."/>
            <person name="Goebel W."/>
            <person name="Glaser P."/>
        </authorList>
    </citation>
    <scope>NUCLEOTIDE SEQUENCE [LARGE SCALE GENOMIC DNA]</scope>
    <source>
        <strain evidence="12">ATCC BAA-678 / PAM 55</strain>
    </source>
</reference>
<proteinExistence type="predicted"/>
<evidence type="ECO:0000256" key="3">
    <source>
        <dbReference type="ARBA" id="ARBA00022525"/>
    </source>
</evidence>
<dbReference type="InterPro" id="IPR019931">
    <property type="entry name" value="LPXTG_anchor"/>
</dbReference>
<feature type="domain" description="Gram-positive cocci surface proteins LPxTG" evidence="10">
    <location>
        <begin position="500"/>
        <end position="535"/>
    </location>
</feature>
<name>G2ZAL0_LISIP</name>
<dbReference type="OrthoDB" id="2307220at2"/>
<keyword evidence="8" id="KW-0812">Transmembrane</keyword>
<protein>
    <submittedName>
        <fullName evidence="11">Internalin, putative peptidoglycan linked protein (LPXTG motif)</fullName>
    </submittedName>
</protein>
<keyword evidence="4 9" id="KW-0732">Signal</keyword>
<evidence type="ECO:0000259" key="10">
    <source>
        <dbReference type="PROSITE" id="PS50847"/>
    </source>
</evidence>
<dbReference type="Pfam" id="PF06458">
    <property type="entry name" value="MucBP"/>
    <property type="match status" value="2"/>
</dbReference>
<dbReference type="Gene3D" id="3.10.20.320">
    <property type="entry name" value="Putative peptidoglycan bound protein (lpxtg motif)"/>
    <property type="match status" value="2"/>
</dbReference>
<dbReference type="PROSITE" id="PS50847">
    <property type="entry name" value="GRAM_POS_ANCHORING"/>
    <property type="match status" value="1"/>
</dbReference>
<comment type="subcellular location">
    <subcellularLocation>
        <location evidence="1">Secreted</location>
        <location evidence="1">Cell wall</location>
        <topology evidence="1">Peptidoglycan-anchor</topology>
    </subcellularLocation>
</comment>
<dbReference type="NCBIfam" id="TIGR01167">
    <property type="entry name" value="LPXTG_anchor"/>
    <property type="match status" value="1"/>
</dbReference>
<feature type="signal peptide" evidence="9">
    <location>
        <begin position="1"/>
        <end position="25"/>
    </location>
</feature>
<keyword evidence="6" id="KW-0572">Peptidoglycan-anchor</keyword>
<dbReference type="Pfam" id="PF00746">
    <property type="entry name" value="Gram_pos_anchor"/>
    <property type="match status" value="1"/>
</dbReference>
<evidence type="ECO:0000256" key="1">
    <source>
        <dbReference type="ARBA" id="ARBA00004168"/>
    </source>
</evidence>
<feature type="chain" id="PRO_5003441293" evidence="9">
    <location>
        <begin position="26"/>
        <end position="535"/>
    </location>
</feature>
<keyword evidence="8" id="KW-1133">Transmembrane helix</keyword>
<dbReference type="Proteomes" id="UP000001286">
    <property type="component" value="Chromosome"/>
</dbReference>
<evidence type="ECO:0000313" key="12">
    <source>
        <dbReference type="Proteomes" id="UP000001286"/>
    </source>
</evidence>
<evidence type="ECO:0000256" key="7">
    <source>
        <dbReference type="SAM" id="MobiDB-lite"/>
    </source>
</evidence>
<dbReference type="Gene3D" id="2.60.40.10">
    <property type="entry name" value="Immunoglobulins"/>
    <property type="match status" value="1"/>
</dbReference>
<keyword evidence="5" id="KW-0677">Repeat</keyword>
<dbReference type="HOGENOM" id="CLU_508805_0_0_9"/>
<evidence type="ECO:0000256" key="8">
    <source>
        <dbReference type="SAM" id="Phobius"/>
    </source>
</evidence>
<gene>
    <name evidence="11" type="ordered locus">LIV_0287</name>
</gene>
<organism evidence="11 12">
    <name type="scientific">Listeria ivanovii (strain ATCC BAA-678 / PAM 55)</name>
    <dbReference type="NCBI Taxonomy" id="881621"/>
    <lineage>
        <taxon>Bacteria</taxon>
        <taxon>Bacillati</taxon>
        <taxon>Bacillota</taxon>
        <taxon>Bacilli</taxon>
        <taxon>Bacillales</taxon>
        <taxon>Listeriaceae</taxon>
        <taxon>Listeria</taxon>
    </lineage>
</organism>
<dbReference type="RefSeq" id="WP_014091824.1">
    <property type="nucleotide sequence ID" value="NC_016011.1"/>
</dbReference>
<accession>G2ZAL0</accession>
<sequence length="535" mass="58341">MRINKIVALLLGTALVVQAPFQVFAATTDTEKQDQTETSKPSTYMNNKIFAATSDLELTVGENTSKTLHLQDQALPNNEWGSYISDVKVTLTNLDGVDYSIEYGPMSEDGTHYQYADVMLSGTPTKAGTGSFTIDYSDGAGNNGTHTYTVNIQSMATVQYVDENGVKISEDTMQQGDLNTAYTTEAKTIDGYTLDETKLPSNQNGQFDETNQTVTYTYTKNQNEVNKGRVGISFYSVDGKKQELYTSLNLSYAYPDGVPTDTVTFGDLAKDAKYNDLRNNTLDSEMSWNDVLENMVAYLNGDIDAAQFEAAVGATTEQFDLDGIAANFEGYEFDEATYQENLAKMVTFEQDGDNVNLQVPFKKIAEVHAGADVTVKYVDADGNELATETTLSGNVDADYTSKAKMIEGWTLKETPANATGAFSDEAQTVTYVYDKNADNDVTPTPVDPDGKDDNSASADNNNNNPSMKDNETDLHVAEKTTAVKSQVKDSTKIVTAKNSLPKTGDNALENSLLVGLGVLLLAGLFIFMRKTRKVK</sequence>
<dbReference type="eggNOG" id="COG4932">
    <property type="taxonomic scope" value="Bacteria"/>
</dbReference>
<evidence type="ECO:0000313" key="11">
    <source>
        <dbReference type="EMBL" id="CBW84764.1"/>
    </source>
</evidence>
<dbReference type="InterPro" id="IPR009459">
    <property type="entry name" value="MucBP_dom"/>
</dbReference>